<name>A0A409YLK7_9AGAR</name>
<evidence type="ECO:0000313" key="5">
    <source>
        <dbReference type="Proteomes" id="UP000284706"/>
    </source>
</evidence>
<evidence type="ECO:0000313" key="4">
    <source>
        <dbReference type="EMBL" id="PPR03941.1"/>
    </source>
</evidence>
<keyword evidence="5" id="KW-1185">Reference proteome</keyword>
<dbReference type="InterPro" id="IPR036397">
    <property type="entry name" value="RNaseH_sf"/>
</dbReference>
<evidence type="ECO:0000259" key="2">
    <source>
        <dbReference type="PROSITE" id="PS50878"/>
    </source>
</evidence>
<evidence type="ECO:0008006" key="6">
    <source>
        <dbReference type="Google" id="ProtNLM"/>
    </source>
</evidence>
<gene>
    <name evidence="4" type="ORF">CVT26_001146</name>
</gene>
<dbReference type="GO" id="GO:0003676">
    <property type="term" value="F:nucleic acid binding"/>
    <property type="evidence" value="ECO:0007669"/>
    <property type="project" value="InterPro"/>
</dbReference>
<feature type="compositionally biased region" description="Pro residues" evidence="1">
    <location>
        <begin position="779"/>
        <end position="788"/>
    </location>
</feature>
<reference evidence="4 5" key="1">
    <citation type="journal article" date="2018" name="Evol. Lett.">
        <title>Horizontal gene cluster transfer increased hallucinogenic mushroom diversity.</title>
        <authorList>
            <person name="Reynolds H.T."/>
            <person name="Vijayakumar V."/>
            <person name="Gluck-Thaler E."/>
            <person name="Korotkin H.B."/>
            <person name="Matheny P.B."/>
            <person name="Slot J.C."/>
        </authorList>
    </citation>
    <scope>NUCLEOTIDE SEQUENCE [LARGE SCALE GENOMIC DNA]</scope>
    <source>
        <strain evidence="4 5">SRW20</strain>
    </source>
</reference>
<dbReference type="SUPFAM" id="SSF56219">
    <property type="entry name" value="DNase I-like"/>
    <property type="match status" value="1"/>
</dbReference>
<feature type="region of interest" description="Disordered" evidence="1">
    <location>
        <begin position="769"/>
        <end position="793"/>
    </location>
</feature>
<dbReference type="CDD" id="cd09276">
    <property type="entry name" value="Rnase_HI_RT_non_LTR"/>
    <property type="match status" value="1"/>
</dbReference>
<dbReference type="Gene3D" id="3.30.420.10">
    <property type="entry name" value="Ribonuclease H-like superfamily/Ribonuclease H"/>
    <property type="match status" value="1"/>
</dbReference>
<evidence type="ECO:0000259" key="3">
    <source>
        <dbReference type="PROSITE" id="PS50879"/>
    </source>
</evidence>
<dbReference type="AlphaFoldDB" id="A0A409YLK7"/>
<dbReference type="InterPro" id="IPR002156">
    <property type="entry name" value="RNaseH_domain"/>
</dbReference>
<accession>A0A409YLK7</accession>
<feature type="compositionally biased region" description="Acidic residues" evidence="1">
    <location>
        <begin position="1171"/>
        <end position="1189"/>
    </location>
</feature>
<dbReference type="Proteomes" id="UP000284706">
    <property type="component" value="Unassembled WGS sequence"/>
</dbReference>
<comment type="caution">
    <text evidence="4">The sequence shown here is derived from an EMBL/GenBank/DDBJ whole genome shotgun (WGS) entry which is preliminary data.</text>
</comment>
<dbReference type="OrthoDB" id="3230070at2759"/>
<dbReference type="GO" id="GO:0004523">
    <property type="term" value="F:RNA-DNA hybrid ribonuclease activity"/>
    <property type="evidence" value="ECO:0007669"/>
    <property type="project" value="InterPro"/>
</dbReference>
<dbReference type="Pfam" id="PF00078">
    <property type="entry name" value="RVT_1"/>
    <property type="match status" value="1"/>
</dbReference>
<dbReference type="Pfam" id="PF00075">
    <property type="entry name" value="RNase_H"/>
    <property type="match status" value="1"/>
</dbReference>
<dbReference type="InterPro" id="IPR012337">
    <property type="entry name" value="RNaseH-like_sf"/>
</dbReference>
<dbReference type="PROSITE" id="PS50879">
    <property type="entry name" value="RNASE_H_1"/>
    <property type="match status" value="1"/>
</dbReference>
<protein>
    <recommendedName>
        <fullName evidence="6">RNase H type-1 domain-containing protein</fullName>
    </recommendedName>
</protein>
<feature type="domain" description="Reverse transcriptase" evidence="2">
    <location>
        <begin position="334"/>
        <end position="639"/>
    </location>
</feature>
<dbReference type="PANTHER" id="PTHR33481">
    <property type="entry name" value="REVERSE TRANSCRIPTASE"/>
    <property type="match status" value="1"/>
</dbReference>
<dbReference type="SUPFAM" id="SSF53098">
    <property type="entry name" value="Ribonuclease H-like"/>
    <property type="match status" value="1"/>
</dbReference>
<dbReference type="PANTHER" id="PTHR33481:SF1">
    <property type="entry name" value="ENDONUCLEASE_EXONUCLEASE_PHOSPHATASE DOMAIN-CONTAINING PROTEIN-RELATED"/>
    <property type="match status" value="1"/>
</dbReference>
<feature type="domain" description="RNase H type-1" evidence="3">
    <location>
        <begin position="860"/>
        <end position="1005"/>
    </location>
</feature>
<dbReference type="InParanoid" id="A0A409YLK7"/>
<dbReference type="Pfam" id="PF14529">
    <property type="entry name" value="Exo_endo_phos_2"/>
    <property type="match status" value="1"/>
</dbReference>
<dbReference type="InterPro" id="IPR036691">
    <property type="entry name" value="Endo/exonu/phosph_ase_sf"/>
</dbReference>
<proteinExistence type="predicted"/>
<dbReference type="InterPro" id="IPR000477">
    <property type="entry name" value="RT_dom"/>
</dbReference>
<sequence length="1189" mass="134615">MVVTNLLNSYCRDFDLFILQEPSWSFMGQDKGKAVMGPVNLQGWVPIIPITHITEDTRPRTMTYYRPRPDFSVTLRTDLIEDRDIQIIDIRQPGHPLTTIINVYNDTPSGRMCILNRIRELEFPFDHPTIITGDFNLHHDMWSRGHVGHDQMTEEIVEWLTEKGFTLLNPKGEITHPSRTHTLNGQRRTERPSVIDLSFVNGHARQRDTFQDWAIDPSLAHDSDHYAIKFTIDHGRKEIENPCGIKYNLKDVSPAEWLEAFHPRLEEARDILDNILSHPTPSTDQLDLFVNTLTTALQDTTNKVAKARRFSPNAKPWWDDDMKEAAERVADARREQRIIENILGESNPHIRAKIKQSRNFFKKLCKFKKREWATNVLQNAATNDIWTFRKWSTGSRNYPTPPIARGHGLPRATSHEEKCDALRNELYQPPPELEEVYTPNLETASPDDFTFEPVSEEEVREAIFNNSSNTAPGHSQISYKVLNFLSNREAAICLDGIRGEMHPVQNGIPQGSPVSPILAAFYTAELLEIFTPPNNSQPPATSPDSPTKINLLMYVDDGKLFVSSNSLETNTILLKNAYLEAEAWLRRAGLSPDFSKRELMHYSRRRKHNSNPSIMFNDSDGATRIVTPEATVRWLGVHFDRKLRFERHVKILAASGENTVSALTMLANTVRGLSQVHLRRLYTACVIPKILYACPAWWNGTRYQSKPLEKVQNRALRLICAAFRTTPITALEIEASIPPIRHQIHLHIKRCAIRFNKLDPNNALIRRLPNSWHDGQEPTPAPPLPPHPNKLTHPRSTTLQIIASHTSPAHERIQPFLIPPWRRTPSHYPGRLFINNCPVSSDKDTLKDQHIQLVEGLKSNINAIVVYSDGSLVKQSGFQRAGAATVGFHCGSEIFSSRMGLGGHAEIFDAEQAALMMSATKAVDFARNQGNITHLHFYSDNSSAISSIFDPKPRGGQLYSYTFCNKICDFLDNNPQAQIHISWCPSHCGILGNERADQLAKEATQLAHNSPIGVTRTNALRRAKLAVLKTWRREWQRSNKSGGYAPSNRIPPSLKPTPHFAKLKNQRELFGRLVQCRTNHTYSGEFRKRFNLGDPIQCPCGEIVESREHILCACPRYANSRHMLRKVSRDVFVPDILGTKEGITALVDFLKASGAFTRTGSCPTTLRPPAFDDEPLPNPDTDDSEDDGG</sequence>
<dbReference type="PROSITE" id="PS50878">
    <property type="entry name" value="RT_POL"/>
    <property type="match status" value="1"/>
</dbReference>
<dbReference type="Gene3D" id="3.60.10.10">
    <property type="entry name" value="Endonuclease/exonuclease/phosphatase"/>
    <property type="match status" value="1"/>
</dbReference>
<dbReference type="InterPro" id="IPR005135">
    <property type="entry name" value="Endo/exonuclease/phosphatase"/>
</dbReference>
<dbReference type="EMBL" id="NHYE01000687">
    <property type="protein sequence ID" value="PPR03941.1"/>
    <property type="molecule type" value="Genomic_DNA"/>
</dbReference>
<feature type="region of interest" description="Disordered" evidence="1">
    <location>
        <begin position="1161"/>
        <end position="1189"/>
    </location>
</feature>
<dbReference type="STRING" id="231916.A0A409YLK7"/>
<organism evidence="4 5">
    <name type="scientific">Gymnopilus dilepis</name>
    <dbReference type="NCBI Taxonomy" id="231916"/>
    <lineage>
        <taxon>Eukaryota</taxon>
        <taxon>Fungi</taxon>
        <taxon>Dikarya</taxon>
        <taxon>Basidiomycota</taxon>
        <taxon>Agaricomycotina</taxon>
        <taxon>Agaricomycetes</taxon>
        <taxon>Agaricomycetidae</taxon>
        <taxon>Agaricales</taxon>
        <taxon>Agaricineae</taxon>
        <taxon>Hymenogastraceae</taxon>
        <taxon>Gymnopilus</taxon>
    </lineage>
</organism>
<evidence type="ECO:0000256" key="1">
    <source>
        <dbReference type="SAM" id="MobiDB-lite"/>
    </source>
</evidence>